<proteinExistence type="predicted"/>
<organism evidence="2 3">
    <name type="scientific">Halobacterium hubeiense</name>
    <dbReference type="NCBI Taxonomy" id="1407499"/>
    <lineage>
        <taxon>Archaea</taxon>
        <taxon>Methanobacteriati</taxon>
        <taxon>Methanobacteriota</taxon>
        <taxon>Stenosarchaea group</taxon>
        <taxon>Halobacteria</taxon>
        <taxon>Halobacteriales</taxon>
        <taxon>Halobacteriaceae</taxon>
        <taxon>Halobacterium</taxon>
    </lineage>
</organism>
<evidence type="ECO:0000313" key="2">
    <source>
        <dbReference type="EMBL" id="CQH57326.1"/>
    </source>
</evidence>
<dbReference type="InterPro" id="IPR046782">
    <property type="entry name" value="HEWD"/>
</dbReference>
<dbReference type="AlphaFoldDB" id="A0A0U5H1W4"/>
<dbReference type="OrthoDB" id="212207at2157"/>
<feature type="domain" description="HEWD" evidence="1">
    <location>
        <begin position="2"/>
        <end position="54"/>
    </location>
</feature>
<dbReference type="RefSeq" id="WP_169793400.1">
    <property type="nucleotide sequence ID" value="NZ_CEML01000001.1"/>
</dbReference>
<protein>
    <recommendedName>
        <fullName evidence="1">HEWD domain-containing protein</fullName>
    </recommendedName>
</protein>
<evidence type="ECO:0000313" key="3">
    <source>
        <dbReference type="Proteomes" id="UP000066737"/>
    </source>
</evidence>
<dbReference type="Pfam" id="PF20576">
    <property type="entry name" value="HEWD"/>
    <property type="match status" value="1"/>
</dbReference>
<dbReference type="GeneID" id="91109973"/>
<accession>A0A0U5H1W4</accession>
<keyword evidence="3" id="KW-1185">Reference proteome</keyword>
<dbReference type="EMBL" id="LN831302">
    <property type="protein sequence ID" value="CQH57326.1"/>
    <property type="molecule type" value="Genomic_DNA"/>
</dbReference>
<sequence>MTEIRAPRERTCTECGRSERWDDETGNWRVDDEVGDVYCVHSWDVTGTFTPVEES</sequence>
<dbReference type="Proteomes" id="UP000066737">
    <property type="component" value="Chromosome I"/>
</dbReference>
<gene>
    <name evidence="2" type="ORF">HHUB_2516</name>
</gene>
<evidence type="ECO:0000259" key="1">
    <source>
        <dbReference type="Pfam" id="PF20576"/>
    </source>
</evidence>
<reference evidence="3" key="1">
    <citation type="journal article" date="2016" name="Environ. Microbiol.">
        <title>The complete genome of a viable archaeum isolated from 123-million-year-old rock salt.</title>
        <authorList>
            <person name="Jaakkola S.T."/>
            <person name="Pfeiffer F."/>
            <person name="Ravantti J.J."/>
            <person name="Guo Q."/>
            <person name="Liu Y."/>
            <person name="Chen X."/>
            <person name="Ma H."/>
            <person name="Yang C."/>
            <person name="Oksanen H.M."/>
            <person name="Bamford D.H."/>
        </authorList>
    </citation>
    <scope>NUCLEOTIDE SEQUENCE</scope>
    <source>
        <strain evidence="3">JI20-1</strain>
    </source>
</reference>
<dbReference type="KEGG" id="hhb:Hhub_2516"/>
<name>A0A0U5H1W4_9EURY</name>